<sequence>MKVAQLPASDFEHYLKNYLQKVPDLTLLKSLEYSRDLVKNLYQGMSPEKALYTYADDKWTPKERLLHLIDSERIFCTRALRFARKDETVLSGYNHEAFVEESLANERSLSSLLEEYNAQRQSSIFLFKSFTQEMLQRKGNANGLVVSVAAVGLVISGHELHHVQILKDRYL</sequence>
<reference evidence="2 3" key="1">
    <citation type="submission" date="2023-08" db="EMBL/GenBank/DDBJ databases">
        <title>Mesonia sp. MT50, isolated from deep-sea sediment of the Mariana Trench.</title>
        <authorList>
            <person name="Fu H."/>
        </authorList>
    </citation>
    <scope>NUCLEOTIDE SEQUENCE [LARGE SCALE GENOMIC DNA]</scope>
    <source>
        <strain evidence="2 3">MT50</strain>
    </source>
</reference>
<organism evidence="2 3">
    <name type="scientific">Mesonia profundi</name>
    <dbReference type="NCBI Taxonomy" id="3070998"/>
    <lineage>
        <taxon>Bacteria</taxon>
        <taxon>Pseudomonadati</taxon>
        <taxon>Bacteroidota</taxon>
        <taxon>Flavobacteriia</taxon>
        <taxon>Flavobacteriales</taxon>
        <taxon>Flavobacteriaceae</taxon>
        <taxon>Mesonia</taxon>
    </lineage>
</organism>
<proteinExistence type="predicted"/>
<dbReference type="InterPro" id="IPR024775">
    <property type="entry name" value="DinB-like"/>
</dbReference>
<dbReference type="EMBL" id="JAVHUL010000017">
    <property type="protein sequence ID" value="MDQ7917455.1"/>
    <property type="molecule type" value="Genomic_DNA"/>
</dbReference>
<feature type="domain" description="DinB-like" evidence="1">
    <location>
        <begin position="31"/>
        <end position="165"/>
    </location>
</feature>
<dbReference type="Gene3D" id="1.20.120.450">
    <property type="entry name" value="dinb family like domain"/>
    <property type="match status" value="1"/>
</dbReference>
<accession>A0ABU1A1I4</accession>
<dbReference type="InterPro" id="IPR034660">
    <property type="entry name" value="DinB/YfiT-like"/>
</dbReference>
<dbReference type="Pfam" id="PF12867">
    <property type="entry name" value="DinB_2"/>
    <property type="match status" value="1"/>
</dbReference>
<dbReference type="SUPFAM" id="SSF109854">
    <property type="entry name" value="DinB/YfiT-like putative metalloenzymes"/>
    <property type="match status" value="1"/>
</dbReference>
<evidence type="ECO:0000313" key="2">
    <source>
        <dbReference type="EMBL" id="MDQ7917455.1"/>
    </source>
</evidence>
<comment type="caution">
    <text evidence="2">The sequence shown here is derived from an EMBL/GenBank/DDBJ whole genome shotgun (WGS) entry which is preliminary data.</text>
</comment>
<protein>
    <submittedName>
        <fullName evidence="2">DinB family protein</fullName>
    </submittedName>
</protein>
<gene>
    <name evidence="2" type="ORF">RBU60_07705</name>
</gene>
<evidence type="ECO:0000259" key="1">
    <source>
        <dbReference type="Pfam" id="PF12867"/>
    </source>
</evidence>
<name>A0ABU1A1I4_9FLAO</name>
<evidence type="ECO:0000313" key="3">
    <source>
        <dbReference type="Proteomes" id="UP001230915"/>
    </source>
</evidence>
<keyword evidence="3" id="KW-1185">Reference proteome</keyword>
<dbReference type="Proteomes" id="UP001230915">
    <property type="component" value="Unassembled WGS sequence"/>
</dbReference>
<dbReference type="RefSeq" id="WP_308864204.1">
    <property type="nucleotide sequence ID" value="NZ_JAVHUL010000017.1"/>
</dbReference>